<keyword evidence="2" id="KW-1185">Reference proteome</keyword>
<proteinExistence type="predicted"/>
<protein>
    <submittedName>
        <fullName evidence="1">Uncharacterized protein</fullName>
    </submittedName>
</protein>
<accession>A0A8T0E068</accession>
<dbReference type="EMBL" id="JABXBU010002231">
    <property type="protein sequence ID" value="KAF8763843.1"/>
    <property type="molecule type" value="Genomic_DNA"/>
</dbReference>
<sequence>MEGIAEGVGIPPAAMETQPQCRMPLHRLSSLKKSRRSMLPQTTVLFVPSTDTLEIGKDTESTDDKKNQKFFTLFHLLFLLLPRVGRCREWELKLEGGSSADCQEIRHTRLVNLVRGSVQTGEVLY</sequence>
<comment type="caution">
    <text evidence="1">The sequence shown here is derived from an EMBL/GenBank/DDBJ whole genome shotgun (WGS) entry which is preliminary data.</text>
</comment>
<gene>
    <name evidence="1" type="ORF">HNY73_021978</name>
</gene>
<evidence type="ECO:0000313" key="2">
    <source>
        <dbReference type="Proteomes" id="UP000807504"/>
    </source>
</evidence>
<reference evidence="1" key="2">
    <citation type="submission" date="2020-06" db="EMBL/GenBank/DDBJ databases">
        <authorList>
            <person name="Sheffer M."/>
        </authorList>
    </citation>
    <scope>NUCLEOTIDE SEQUENCE</scope>
</reference>
<reference evidence="1" key="1">
    <citation type="journal article" date="2020" name="bioRxiv">
        <title>Chromosome-level reference genome of the European wasp spider Argiope bruennichi: a resource for studies on range expansion and evolutionary adaptation.</title>
        <authorList>
            <person name="Sheffer M.M."/>
            <person name="Hoppe A."/>
            <person name="Krehenwinkel H."/>
            <person name="Uhl G."/>
            <person name="Kuss A.W."/>
            <person name="Jensen L."/>
            <person name="Jensen C."/>
            <person name="Gillespie R.G."/>
            <person name="Hoff K.J."/>
            <person name="Prost S."/>
        </authorList>
    </citation>
    <scope>NUCLEOTIDE SEQUENCE</scope>
</reference>
<dbReference type="AlphaFoldDB" id="A0A8T0E068"/>
<name>A0A8T0E068_ARGBR</name>
<organism evidence="1 2">
    <name type="scientific">Argiope bruennichi</name>
    <name type="common">Wasp spider</name>
    <name type="synonym">Aranea bruennichi</name>
    <dbReference type="NCBI Taxonomy" id="94029"/>
    <lineage>
        <taxon>Eukaryota</taxon>
        <taxon>Metazoa</taxon>
        <taxon>Ecdysozoa</taxon>
        <taxon>Arthropoda</taxon>
        <taxon>Chelicerata</taxon>
        <taxon>Arachnida</taxon>
        <taxon>Araneae</taxon>
        <taxon>Araneomorphae</taxon>
        <taxon>Entelegynae</taxon>
        <taxon>Araneoidea</taxon>
        <taxon>Araneidae</taxon>
        <taxon>Argiope</taxon>
    </lineage>
</organism>
<dbReference type="Proteomes" id="UP000807504">
    <property type="component" value="Unassembled WGS sequence"/>
</dbReference>
<evidence type="ECO:0000313" key="1">
    <source>
        <dbReference type="EMBL" id="KAF8763843.1"/>
    </source>
</evidence>